<organism evidence="2 3">
    <name type="scientific">Gordonia iterans</name>
    <dbReference type="NCBI Taxonomy" id="1004901"/>
    <lineage>
        <taxon>Bacteria</taxon>
        <taxon>Bacillati</taxon>
        <taxon>Actinomycetota</taxon>
        <taxon>Actinomycetes</taxon>
        <taxon>Mycobacteriales</taxon>
        <taxon>Gordoniaceae</taxon>
        <taxon>Gordonia</taxon>
    </lineage>
</organism>
<dbReference type="OrthoDB" id="9995265at2"/>
<dbReference type="EMBL" id="CP027433">
    <property type="protein sequence ID" value="AVL99544.1"/>
    <property type="molecule type" value="Genomic_DNA"/>
</dbReference>
<sequence length="152" mass="15933">MAKSERLRTTTIACACASLIALTGCSVDGSAHRGDEASAASGIDDSARRSATSSVETSARRSSEDETTGPSRSNAVESTSAEASPGAAAKAWDMTCTDYNRLSPEDAKAVTAELGRRLNKKQLVENSRSWAIVKEFCKSGLVRNSQGVRDSG</sequence>
<keyword evidence="3" id="KW-1185">Reference proteome</keyword>
<evidence type="ECO:0000313" key="2">
    <source>
        <dbReference type="EMBL" id="AVL99544.1"/>
    </source>
</evidence>
<dbReference type="PROSITE" id="PS51257">
    <property type="entry name" value="PROKAR_LIPOPROTEIN"/>
    <property type="match status" value="1"/>
</dbReference>
<protein>
    <submittedName>
        <fullName evidence="2">Uncharacterized protein</fullName>
    </submittedName>
</protein>
<feature type="compositionally biased region" description="Low complexity" evidence="1">
    <location>
        <begin position="78"/>
        <end position="89"/>
    </location>
</feature>
<accession>A0A2S0KCX9</accession>
<reference evidence="2 3" key="1">
    <citation type="submission" date="2018-03" db="EMBL/GenBank/DDBJ databases">
        <title>Characteristics and genome of n-alkane degrading marine bacteria Gordonia iterans isolated from crude oil contaminated in Tae-an, South Korea.</title>
        <authorList>
            <person name="Lee S.-S."/>
            <person name="Kim H."/>
        </authorList>
    </citation>
    <scope>NUCLEOTIDE SEQUENCE [LARGE SCALE GENOMIC DNA]</scope>
    <source>
        <strain evidence="2 3">Co17</strain>
    </source>
</reference>
<gene>
    <name evidence="2" type="ORF">C6V83_03855</name>
</gene>
<name>A0A2S0KCX9_9ACTN</name>
<feature type="compositionally biased region" description="Polar residues" evidence="1">
    <location>
        <begin position="68"/>
        <end position="77"/>
    </location>
</feature>
<feature type="region of interest" description="Disordered" evidence="1">
    <location>
        <begin position="31"/>
        <end position="89"/>
    </location>
</feature>
<evidence type="ECO:0000313" key="3">
    <source>
        <dbReference type="Proteomes" id="UP000239814"/>
    </source>
</evidence>
<dbReference type="AlphaFoldDB" id="A0A2S0KCX9"/>
<dbReference type="Proteomes" id="UP000239814">
    <property type="component" value="Chromosome"/>
</dbReference>
<evidence type="ECO:0000256" key="1">
    <source>
        <dbReference type="SAM" id="MobiDB-lite"/>
    </source>
</evidence>
<dbReference type="RefSeq" id="WP_105941279.1">
    <property type="nucleotide sequence ID" value="NZ_CP027433.1"/>
</dbReference>
<proteinExistence type="predicted"/>
<dbReference type="KEGG" id="git:C6V83_03855"/>